<gene>
    <name evidence="1" type="ORF">BFG04_03945</name>
</gene>
<proteinExistence type="predicted"/>
<evidence type="ECO:0000313" key="1">
    <source>
        <dbReference type="EMBL" id="OPA77256.1"/>
    </source>
</evidence>
<sequence>MINLEMVKADMLAIINQSASIDFLLKKDESIRKCHFNKYSKVIYDNGAVGTEITALITIQNNDDIKFKDIIEILGVEYEITKIIIESQVLKRLFLREL</sequence>
<accession>A0AAX0LB80</accession>
<reference evidence="1 2" key="1">
    <citation type="submission" date="2016-08" db="EMBL/GenBank/DDBJ databases">
        <title>Campylobacter species from sea mammals.</title>
        <authorList>
            <person name="Gilbert M.J."/>
            <person name="Byrne B.A."/>
            <person name="Zomer A.L."/>
            <person name="Wagenaar J.A."/>
        </authorList>
    </citation>
    <scope>NUCLEOTIDE SEQUENCE [LARGE SCALE GENOMIC DNA]</scope>
    <source>
        <strain evidence="1 2">1105248</strain>
    </source>
</reference>
<dbReference type="EMBL" id="MCRK01000036">
    <property type="protein sequence ID" value="OPA77256.1"/>
    <property type="molecule type" value="Genomic_DNA"/>
</dbReference>
<name>A0AAX0LB80_9BACT</name>
<comment type="caution">
    <text evidence="1">The sequence shown here is derived from an EMBL/GenBank/DDBJ whole genome shotgun (WGS) entry which is preliminary data.</text>
</comment>
<dbReference type="AlphaFoldDB" id="A0AAX0LB80"/>
<dbReference type="Proteomes" id="UP000189728">
    <property type="component" value="Unassembled WGS sequence"/>
</dbReference>
<evidence type="ECO:0000313" key="2">
    <source>
        <dbReference type="Proteomes" id="UP000189728"/>
    </source>
</evidence>
<dbReference type="RefSeq" id="WP_078415528.1">
    <property type="nucleotide sequence ID" value="NZ_MCRK01000036.1"/>
</dbReference>
<organism evidence="1 2">
    <name type="scientific">Campylobacter pinnipediorum subsp. pinnipediorum</name>
    <dbReference type="NCBI Taxonomy" id="1660067"/>
    <lineage>
        <taxon>Bacteria</taxon>
        <taxon>Pseudomonadati</taxon>
        <taxon>Campylobacterota</taxon>
        <taxon>Epsilonproteobacteria</taxon>
        <taxon>Campylobacterales</taxon>
        <taxon>Campylobacteraceae</taxon>
        <taxon>Campylobacter</taxon>
    </lineage>
</organism>
<protein>
    <submittedName>
        <fullName evidence="1">Uncharacterized protein</fullName>
    </submittedName>
</protein>